<comment type="caution">
    <text evidence="2">The sequence shown here is derived from an EMBL/GenBank/DDBJ whole genome shotgun (WGS) entry which is preliminary data.</text>
</comment>
<dbReference type="EMBL" id="MBDL01000010">
    <property type="protein sequence ID" value="ODA12759.1"/>
    <property type="molecule type" value="Genomic_DNA"/>
</dbReference>
<protein>
    <recommendedName>
        <fullName evidence="1">Mor transcription activator domain-containing protein</fullName>
    </recommendedName>
</protein>
<sequence length="139" mass="15606">MDNLNGLSGDLKSIAEVIGRDQALYLVSQCPRYKTEKRSGKGQILLYVPKLKKLTVRHSLVQALGYIDAQKLSVVFGGELLVLSHCAHMILEKRDEGIRKMMKSGFSIADLASFFNVTERIVLKIQNMELSKQQLSLQL</sequence>
<organism evidence="2 3">
    <name type="scientific">Acinetobacter celticus</name>
    <dbReference type="NCBI Taxonomy" id="1891224"/>
    <lineage>
        <taxon>Bacteria</taxon>
        <taxon>Pseudomonadati</taxon>
        <taxon>Pseudomonadota</taxon>
        <taxon>Gammaproteobacteria</taxon>
        <taxon>Moraxellales</taxon>
        <taxon>Moraxellaceae</taxon>
        <taxon>Acinetobacter</taxon>
    </lineage>
</organism>
<feature type="domain" description="Mor transcription activator" evidence="1">
    <location>
        <begin position="50"/>
        <end position="125"/>
    </location>
</feature>
<dbReference type="Pfam" id="PF08765">
    <property type="entry name" value="Mor"/>
    <property type="match status" value="1"/>
</dbReference>
<dbReference type="Proteomes" id="UP000186553">
    <property type="component" value="Unassembled WGS sequence"/>
</dbReference>
<evidence type="ECO:0000259" key="1">
    <source>
        <dbReference type="Pfam" id="PF08765"/>
    </source>
</evidence>
<proteinExistence type="predicted"/>
<dbReference type="InterPro" id="IPR014875">
    <property type="entry name" value="Mor_transcription_activator"/>
</dbReference>
<gene>
    <name evidence="2" type="ORF">BBP83_09390</name>
</gene>
<dbReference type="OrthoDB" id="9157245at2"/>
<dbReference type="AlphaFoldDB" id="A0A1C3CVP6"/>
<dbReference type="SUPFAM" id="SSF46689">
    <property type="entry name" value="Homeodomain-like"/>
    <property type="match status" value="1"/>
</dbReference>
<reference evidence="2 3" key="1">
    <citation type="submission" date="2016-07" db="EMBL/GenBank/DDBJ databases">
        <title>Acinetobacter sp. ANC 4603.</title>
        <authorList>
            <person name="Radolfova-Krizova L."/>
            <person name="Nemec A."/>
        </authorList>
    </citation>
    <scope>NUCLEOTIDE SEQUENCE [LARGE SCALE GENOMIC DNA]</scope>
    <source>
        <strain evidence="2 3">ANC 4603</strain>
    </source>
</reference>
<name>A0A1C3CVP6_9GAMM</name>
<dbReference type="RefSeq" id="WP_068888239.1">
    <property type="nucleotide sequence ID" value="NZ_CBCRUU010000004.1"/>
</dbReference>
<dbReference type="STRING" id="1891224.BBP83_09390"/>
<keyword evidence="3" id="KW-1185">Reference proteome</keyword>
<evidence type="ECO:0000313" key="2">
    <source>
        <dbReference type="EMBL" id="ODA12759.1"/>
    </source>
</evidence>
<accession>A0A1C3CVP6</accession>
<dbReference type="InterPro" id="IPR009057">
    <property type="entry name" value="Homeodomain-like_sf"/>
</dbReference>
<evidence type="ECO:0000313" key="3">
    <source>
        <dbReference type="Proteomes" id="UP000186553"/>
    </source>
</evidence>